<organism evidence="2">
    <name type="scientific">Timema bartmani</name>
    <dbReference type="NCBI Taxonomy" id="61472"/>
    <lineage>
        <taxon>Eukaryota</taxon>
        <taxon>Metazoa</taxon>
        <taxon>Ecdysozoa</taxon>
        <taxon>Arthropoda</taxon>
        <taxon>Hexapoda</taxon>
        <taxon>Insecta</taxon>
        <taxon>Pterygota</taxon>
        <taxon>Neoptera</taxon>
        <taxon>Polyneoptera</taxon>
        <taxon>Phasmatodea</taxon>
        <taxon>Timematodea</taxon>
        <taxon>Timematoidea</taxon>
        <taxon>Timematidae</taxon>
        <taxon>Timema</taxon>
    </lineage>
</organism>
<feature type="domain" description="PH" evidence="1">
    <location>
        <begin position="7"/>
        <end position="99"/>
    </location>
</feature>
<gene>
    <name evidence="2" type="ORF">TBIB3V08_LOCUS5877</name>
</gene>
<dbReference type="Gene3D" id="2.30.29.30">
    <property type="entry name" value="Pleckstrin-homology domain (PH domain)/Phosphotyrosine-binding domain (PTB)"/>
    <property type="match status" value="1"/>
</dbReference>
<name>A0A7R9EY06_9NEOP</name>
<proteinExistence type="predicted"/>
<protein>
    <recommendedName>
        <fullName evidence="1">PH domain-containing protein</fullName>
    </recommendedName>
</protein>
<dbReference type="Pfam" id="PF00169">
    <property type="entry name" value="PH"/>
    <property type="match status" value="1"/>
</dbReference>
<dbReference type="SUPFAM" id="SSF50729">
    <property type="entry name" value="PH domain-like"/>
    <property type="match status" value="1"/>
</dbReference>
<accession>A0A7R9EY06</accession>
<sequence length="251" mass="27738">MKEREATVPSEGWEIDKERYEAVSFRLQLSLSLLCRDNETERRQRPRGSVHLAAAVISPSDEDSNTFTVNSATGEMFKLRASDARARHEWVSRIRAITEMHTMAIAHSNPPLSPRKHHSISVSPAAPSVSSHCSLALLDAFTTVQDHLHQAEASYFQVCRIAEELQSFGTDVKSTDHDILLLKATSNATVMCLGQCLSILQHQQIAPLTISQPTVTSHSVALVPENVEVLLLEGNEARADGDTNLKCLFMI</sequence>
<evidence type="ECO:0000313" key="2">
    <source>
        <dbReference type="EMBL" id="CAD7443471.1"/>
    </source>
</evidence>
<evidence type="ECO:0000259" key="1">
    <source>
        <dbReference type="PROSITE" id="PS50003"/>
    </source>
</evidence>
<dbReference type="InterPro" id="IPR011993">
    <property type="entry name" value="PH-like_dom_sf"/>
</dbReference>
<dbReference type="PROSITE" id="PS50003">
    <property type="entry name" value="PH_DOMAIN"/>
    <property type="match status" value="1"/>
</dbReference>
<dbReference type="EMBL" id="OD566153">
    <property type="protein sequence ID" value="CAD7443471.1"/>
    <property type="molecule type" value="Genomic_DNA"/>
</dbReference>
<dbReference type="AlphaFoldDB" id="A0A7R9EY06"/>
<dbReference type="InterPro" id="IPR001849">
    <property type="entry name" value="PH_domain"/>
</dbReference>
<reference evidence="2" key="1">
    <citation type="submission" date="2020-11" db="EMBL/GenBank/DDBJ databases">
        <authorList>
            <person name="Tran Van P."/>
        </authorList>
    </citation>
    <scope>NUCLEOTIDE SEQUENCE</scope>
</reference>